<protein>
    <submittedName>
        <fullName evidence="3">Uncharacterized protein</fullName>
    </submittedName>
</protein>
<proteinExistence type="predicted"/>
<feature type="transmembrane region" description="Helical" evidence="2">
    <location>
        <begin position="135"/>
        <end position="153"/>
    </location>
</feature>
<name>A0A918YMB6_9ACTN</name>
<keyword evidence="4" id="KW-1185">Reference proteome</keyword>
<reference evidence="3" key="1">
    <citation type="journal article" date="2014" name="Int. J. Syst. Evol. Microbiol.">
        <title>Complete genome sequence of Corynebacterium casei LMG S-19264T (=DSM 44701T), isolated from a smear-ripened cheese.</title>
        <authorList>
            <consortium name="US DOE Joint Genome Institute (JGI-PGF)"/>
            <person name="Walter F."/>
            <person name="Albersmeier A."/>
            <person name="Kalinowski J."/>
            <person name="Ruckert C."/>
        </authorList>
    </citation>
    <scope>NUCLEOTIDE SEQUENCE</scope>
    <source>
        <strain evidence="3">JCM 4714</strain>
    </source>
</reference>
<comment type="caution">
    <text evidence="3">The sequence shown here is derived from an EMBL/GenBank/DDBJ whole genome shotgun (WGS) entry which is preliminary data.</text>
</comment>
<dbReference type="AlphaFoldDB" id="A0A918YMB6"/>
<accession>A0A918YMB6</accession>
<evidence type="ECO:0000256" key="1">
    <source>
        <dbReference type="SAM" id="MobiDB-lite"/>
    </source>
</evidence>
<sequence length="159" mass="16920">MAVKWHMSDTTTEAMVPRPRPGEEEPPPGRPAARSRTWPLTLLRTIALLFVFDTLLQAALAGLFITGDVRFLDLHVANAQVLAALVLVEAVAALLVWRSMKGPAWPFALAVGLVVLVGVQMWLGAARLVGGHVPLALGVFGAGVALACWACTYKDQEGG</sequence>
<dbReference type="EMBL" id="BMVG01000018">
    <property type="protein sequence ID" value="GHE09104.1"/>
    <property type="molecule type" value="Genomic_DNA"/>
</dbReference>
<keyword evidence="2" id="KW-0812">Transmembrane</keyword>
<feature type="transmembrane region" description="Helical" evidence="2">
    <location>
        <begin position="104"/>
        <end position="123"/>
    </location>
</feature>
<organism evidence="3 4">
    <name type="scientific">Streptomyces alanosinicus</name>
    <dbReference type="NCBI Taxonomy" id="68171"/>
    <lineage>
        <taxon>Bacteria</taxon>
        <taxon>Bacillati</taxon>
        <taxon>Actinomycetota</taxon>
        <taxon>Actinomycetes</taxon>
        <taxon>Kitasatosporales</taxon>
        <taxon>Streptomycetaceae</taxon>
        <taxon>Streptomyces</taxon>
    </lineage>
</organism>
<evidence type="ECO:0000313" key="3">
    <source>
        <dbReference type="EMBL" id="GHE09104.1"/>
    </source>
</evidence>
<keyword evidence="2" id="KW-0472">Membrane</keyword>
<gene>
    <name evidence="3" type="ORF">GCM10010339_60360</name>
</gene>
<feature type="transmembrane region" description="Helical" evidence="2">
    <location>
        <begin position="42"/>
        <end position="65"/>
    </location>
</feature>
<evidence type="ECO:0000313" key="4">
    <source>
        <dbReference type="Proteomes" id="UP000655443"/>
    </source>
</evidence>
<feature type="region of interest" description="Disordered" evidence="1">
    <location>
        <begin position="1"/>
        <end position="34"/>
    </location>
</feature>
<keyword evidence="2" id="KW-1133">Transmembrane helix</keyword>
<feature type="transmembrane region" description="Helical" evidence="2">
    <location>
        <begin position="77"/>
        <end position="97"/>
    </location>
</feature>
<reference evidence="3" key="2">
    <citation type="submission" date="2020-09" db="EMBL/GenBank/DDBJ databases">
        <authorList>
            <person name="Sun Q."/>
            <person name="Ohkuma M."/>
        </authorList>
    </citation>
    <scope>NUCLEOTIDE SEQUENCE</scope>
    <source>
        <strain evidence="3">JCM 4714</strain>
    </source>
</reference>
<evidence type="ECO:0000256" key="2">
    <source>
        <dbReference type="SAM" id="Phobius"/>
    </source>
</evidence>
<dbReference type="Proteomes" id="UP000655443">
    <property type="component" value="Unassembled WGS sequence"/>
</dbReference>